<evidence type="ECO:0000313" key="7">
    <source>
        <dbReference type="EMBL" id="OHV38657.1"/>
    </source>
</evidence>
<proteinExistence type="inferred from homology"/>
<keyword evidence="3 5" id="KW-0732">Signal</keyword>
<dbReference type="PIRSF" id="PIRSF002741">
    <property type="entry name" value="MppA"/>
    <property type="match status" value="1"/>
</dbReference>
<feature type="compositionally biased region" description="Low complexity" evidence="4">
    <location>
        <begin position="30"/>
        <end position="42"/>
    </location>
</feature>
<keyword evidence="8" id="KW-1185">Reference proteome</keyword>
<dbReference type="Gene3D" id="3.10.105.10">
    <property type="entry name" value="Dipeptide-binding Protein, Domain 3"/>
    <property type="match status" value="1"/>
</dbReference>
<dbReference type="GO" id="GO:0042597">
    <property type="term" value="C:periplasmic space"/>
    <property type="evidence" value="ECO:0007669"/>
    <property type="project" value="UniProtKB-ARBA"/>
</dbReference>
<dbReference type="InterPro" id="IPR039424">
    <property type="entry name" value="SBP_5"/>
</dbReference>
<evidence type="ECO:0000256" key="5">
    <source>
        <dbReference type="SAM" id="SignalP"/>
    </source>
</evidence>
<name>A0A1S1QY94_9ACTN</name>
<dbReference type="CDD" id="cd00995">
    <property type="entry name" value="PBP2_NikA_DppA_OppA_like"/>
    <property type="match status" value="1"/>
</dbReference>
<dbReference type="RefSeq" id="WP_071083694.1">
    <property type="nucleotide sequence ID" value="NZ_MBLM01000108.1"/>
</dbReference>
<dbReference type="GO" id="GO:0015833">
    <property type="term" value="P:peptide transport"/>
    <property type="evidence" value="ECO:0007669"/>
    <property type="project" value="TreeGrafter"/>
</dbReference>
<dbReference type="GO" id="GO:0043190">
    <property type="term" value="C:ATP-binding cassette (ABC) transporter complex"/>
    <property type="evidence" value="ECO:0007669"/>
    <property type="project" value="InterPro"/>
</dbReference>
<accession>A0A1S1QY94</accession>
<evidence type="ECO:0000313" key="8">
    <source>
        <dbReference type="Proteomes" id="UP000179627"/>
    </source>
</evidence>
<dbReference type="EMBL" id="MBLM01000108">
    <property type="protein sequence ID" value="OHV38657.1"/>
    <property type="molecule type" value="Genomic_DNA"/>
</dbReference>
<dbReference type="PANTHER" id="PTHR30290">
    <property type="entry name" value="PERIPLASMIC BINDING COMPONENT OF ABC TRANSPORTER"/>
    <property type="match status" value="1"/>
</dbReference>
<comment type="caution">
    <text evidence="7">The sequence shown here is derived from an EMBL/GenBank/DDBJ whole genome shotgun (WGS) entry which is preliminary data.</text>
</comment>
<feature type="region of interest" description="Disordered" evidence="4">
    <location>
        <begin position="30"/>
        <end position="51"/>
    </location>
</feature>
<keyword evidence="2" id="KW-0813">Transport</keyword>
<evidence type="ECO:0000256" key="1">
    <source>
        <dbReference type="ARBA" id="ARBA00005695"/>
    </source>
</evidence>
<dbReference type="GO" id="GO:1904680">
    <property type="term" value="F:peptide transmembrane transporter activity"/>
    <property type="evidence" value="ECO:0007669"/>
    <property type="project" value="TreeGrafter"/>
</dbReference>
<sequence length="523" mass="55494">MVIHKARLLVTAAVCCATLVLGACGGAGDSDPGPSSGASGQPVAGGQGRILTLSDPRSLDPAALGNAYATTGVVGNALYGTLMTDSSAGEIRYSMAESFRTTDAGATFELKLRAGLVFSDGTPLDAEAVKFNWDRLKDPATAAISRSEASMIASTEAVDDTTLKITMVTPVPKYAQAVLTSSMNWIASPPALKKGQQAFDANPIGAGPFTLRSWTRQAAMELVRNPRYWDAPKPYLDRLTLRAALDSSQRLNTVLTGGADVAVESNWINLDKAEQSGLPTNVIPSGGGIFLALNTRRAPFDDVRARQAIAAAIDMDALNQAVYNGTGQPVDTLFSKASPYHSDRPLATTDRTRAQRLLDEIAADGKPLSFVFSSVPTTDGKAIAENIQAQLSSFTNVTVRIRTIEVTELAALRTTHDFDVLISSAFFQDPEPRLWTTFHGSSAANLSGLDDPALNESLVTARTATSDDERKAAYDTLQERLAELTPVVFLAQAAPSAVSTRNVGGLVQYGLGSLQPEELWVQN</sequence>
<dbReference type="AlphaFoldDB" id="A0A1S1QY94"/>
<dbReference type="SUPFAM" id="SSF53850">
    <property type="entry name" value="Periplasmic binding protein-like II"/>
    <property type="match status" value="1"/>
</dbReference>
<gene>
    <name evidence="7" type="ORF">CC117_02625</name>
</gene>
<evidence type="ECO:0000259" key="6">
    <source>
        <dbReference type="Pfam" id="PF00496"/>
    </source>
</evidence>
<evidence type="ECO:0000256" key="3">
    <source>
        <dbReference type="ARBA" id="ARBA00022729"/>
    </source>
</evidence>
<reference evidence="8" key="1">
    <citation type="submission" date="2016-07" db="EMBL/GenBank/DDBJ databases">
        <title>Sequence Frankia sp. strain CcI1.17.</title>
        <authorList>
            <person name="Ghodhbane-Gtari F."/>
            <person name="Swanson E."/>
            <person name="Gueddou A."/>
            <person name="Morris K."/>
            <person name="Hezbri K."/>
            <person name="Ktari A."/>
            <person name="Nouioui I."/>
            <person name="Abebe-Akele F."/>
            <person name="Simpson S."/>
            <person name="Thomas K."/>
            <person name="Gtari M."/>
            <person name="Tisa L.S."/>
            <person name="Hurst S."/>
        </authorList>
    </citation>
    <scope>NUCLEOTIDE SEQUENCE [LARGE SCALE GENOMIC DNA]</scope>
    <source>
        <strain evidence="8">Cc1.17</strain>
    </source>
</reference>
<feature type="domain" description="Solute-binding protein family 5" evidence="6">
    <location>
        <begin position="91"/>
        <end position="443"/>
    </location>
</feature>
<dbReference type="PANTHER" id="PTHR30290:SF9">
    <property type="entry name" value="OLIGOPEPTIDE-BINDING PROTEIN APPA"/>
    <property type="match status" value="1"/>
</dbReference>
<evidence type="ECO:0000256" key="2">
    <source>
        <dbReference type="ARBA" id="ARBA00022448"/>
    </source>
</evidence>
<dbReference type="Gene3D" id="3.40.190.10">
    <property type="entry name" value="Periplasmic binding protein-like II"/>
    <property type="match status" value="1"/>
</dbReference>
<dbReference type="Proteomes" id="UP000179627">
    <property type="component" value="Unassembled WGS sequence"/>
</dbReference>
<evidence type="ECO:0000256" key="4">
    <source>
        <dbReference type="SAM" id="MobiDB-lite"/>
    </source>
</evidence>
<dbReference type="InterPro" id="IPR000914">
    <property type="entry name" value="SBP_5_dom"/>
</dbReference>
<feature type="chain" id="PRO_5039200156" evidence="5">
    <location>
        <begin position="24"/>
        <end position="523"/>
    </location>
</feature>
<protein>
    <submittedName>
        <fullName evidence="7">ABC transporter substrate-binding protein</fullName>
    </submittedName>
</protein>
<dbReference type="PROSITE" id="PS51257">
    <property type="entry name" value="PROKAR_LIPOPROTEIN"/>
    <property type="match status" value="1"/>
</dbReference>
<feature type="signal peptide" evidence="5">
    <location>
        <begin position="1"/>
        <end position="23"/>
    </location>
</feature>
<dbReference type="InterPro" id="IPR030678">
    <property type="entry name" value="Peptide/Ni-bd"/>
</dbReference>
<comment type="similarity">
    <text evidence="1">Belongs to the bacterial solute-binding protein 5 family.</text>
</comment>
<organism evidence="7 8">
    <name type="scientific">Parafrankia colletiae</name>
    <dbReference type="NCBI Taxonomy" id="573497"/>
    <lineage>
        <taxon>Bacteria</taxon>
        <taxon>Bacillati</taxon>
        <taxon>Actinomycetota</taxon>
        <taxon>Actinomycetes</taxon>
        <taxon>Frankiales</taxon>
        <taxon>Frankiaceae</taxon>
        <taxon>Parafrankia</taxon>
    </lineage>
</organism>
<dbReference type="Pfam" id="PF00496">
    <property type="entry name" value="SBP_bac_5"/>
    <property type="match status" value="1"/>
</dbReference>